<feature type="non-terminal residue" evidence="1">
    <location>
        <position position="1"/>
    </location>
</feature>
<accession>A0ACA9PF70</accession>
<feature type="non-terminal residue" evidence="1">
    <location>
        <position position="78"/>
    </location>
</feature>
<reference evidence="1" key="1">
    <citation type="submission" date="2021-06" db="EMBL/GenBank/DDBJ databases">
        <authorList>
            <person name="Kallberg Y."/>
            <person name="Tangrot J."/>
            <person name="Rosling A."/>
        </authorList>
    </citation>
    <scope>NUCLEOTIDE SEQUENCE</scope>
    <source>
        <strain evidence="1">AU212A</strain>
    </source>
</reference>
<evidence type="ECO:0000313" key="1">
    <source>
        <dbReference type="EMBL" id="CAG8706777.1"/>
    </source>
</evidence>
<protein>
    <submittedName>
        <fullName evidence="1">202_t:CDS:1</fullName>
    </submittedName>
</protein>
<dbReference type="Proteomes" id="UP000789860">
    <property type="component" value="Unassembled WGS sequence"/>
</dbReference>
<keyword evidence="2" id="KW-1185">Reference proteome</keyword>
<evidence type="ECO:0000313" key="2">
    <source>
        <dbReference type="Proteomes" id="UP000789860"/>
    </source>
</evidence>
<gene>
    <name evidence="1" type="ORF">SCALOS_LOCUS10711</name>
</gene>
<proteinExistence type="predicted"/>
<dbReference type="EMBL" id="CAJVPM010041628">
    <property type="protein sequence ID" value="CAG8706777.1"/>
    <property type="molecule type" value="Genomic_DNA"/>
</dbReference>
<sequence>IDTDQKTFSIICNFYKENYIVNEYIAEFVNTTTNLTFIKYGLEKRFIVAYMGILLVGIGSWCFHMTLLYEFQLLDELP</sequence>
<name>A0ACA9PF70_9GLOM</name>
<comment type="caution">
    <text evidence="1">The sequence shown here is derived from an EMBL/GenBank/DDBJ whole genome shotgun (WGS) entry which is preliminary data.</text>
</comment>
<organism evidence="1 2">
    <name type="scientific">Scutellospora calospora</name>
    <dbReference type="NCBI Taxonomy" id="85575"/>
    <lineage>
        <taxon>Eukaryota</taxon>
        <taxon>Fungi</taxon>
        <taxon>Fungi incertae sedis</taxon>
        <taxon>Mucoromycota</taxon>
        <taxon>Glomeromycotina</taxon>
        <taxon>Glomeromycetes</taxon>
        <taxon>Diversisporales</taxon>
        <taxon>Gigasporaceae</taxon>
        <taxon>Scutellospora</taxon>
    </lineage>
</organism>